<dbReference type="PANTHER" id="PTHR30055:SF151">
    <property type="entry name" value="TRANSCRIPTIONAL REGULATORY PROTEIN"/>
    <property type="match status" value="1"/>
</dbReference>
<comment type="function">
    <text evidence="1">TetR is the repressor of the tetracycline resistance element; its N-terminal region forms a helix-turn-helix structure and binds DNA. Binding of tetracycline to TetR reduces the repressor affinity for the tetracycline resistance gene (tetA) promoter operator sites.</text>
</comment>
<dbReference type="Gene3D" id="1.10.357.10">
    <property type="entry name" value="Tetracycline Repressor, domain 2"/>
    <property type="match status" value="1"/>
</dbReference>
<dbReference type="SUPFAM" id="SSF46689">
    <property type="entry name" value="Homeodomain-like"/>
    <property type="match status" value="1"/>
</dbReference>
<dbReference type="PANTHER" id="PTHR30055">
    <property type="entry name" value="HTH-TYPE TRANSCRIPTIONAL REGULATOR RUTR"/>
    <property type="match status" value="1"/>
</dbReference>
<dbReference type="RefSeq" id="WP_214535466.1">
    <property type="nucleotide sequence ID" value="NZ_JAHFVK010000001.1"/>
</dbReference>
<evidence type="ECO:0000256" key="3">
    <source>
        <dbReference type="ARBA" id="ARBA00023125"/>
    </source>
</evidence>
<evidence type="ECO:0000259" key="6">
    <source>
        <dbReference type="PROSITE" id="PS50977"/>
    </source>
</evidence>
<dbReference type="InterPro" id="IPR036271">
    <property type="entry name" value="Tet_transcr_reg_TetR-rel_C_sf"/>
</dbReference>
<reference evidence="7 8" key="1">
    <citation type="submission" date="2021-05" db="EMBL/GenBank/DDBJ databases">
        <title>Croceibacterium sp. LX-88 genome sequence.</title>
        <authorList>
            <person name="Luo X."/>
        </authorList>
    </citation>
    <scope>NUCLEOTIDE SEQUENCE [LARGE SCALE GENOMIC DNA]</scope>
    <source>
        <strain evidence="7 8">LX-88</strain>
    </source>
</reference>
<gene>
    <name evidence="7" type="ORF">KK137_07200</name>
</gene>
<dbReference type="InterPro" id="IPR023772">
    <property type="entry name" value="DNA-bd_HTH_TetR-type_CS"/>
</dbReference>
<proteinExistence type="predicted"/>
<evidence type="ECO:0000256" key="1">
    <source>
        <dbReference type="ARBA" id="ARBA00002856"/>
    </source>
</evidence>
<keyword evidence="4" id="KW-0804">Transcription</keyword>
<dbReference type="SUPFAM" id="SSF48498">
    <property type="entry name" value="Tetracyclin repressor-like, C-terminal domain"/>
    <property type="match status" value="1"/>
</dbReference>
<dbReference type="PRINTS" id="PR00400">
    <property type="entry name" value="TETREPRESSOR"/>
</dbReference>
<dbReference type="PROSITE" id="PS50977">
    <property type="entry name" value="HTH_TETR_2"/>
    <property type="match status" value="1"/>
</dbReference>
<dbReference type="InterPro" id="IPR003012">
    <property type="entry name" value="Tet_transcr_reg_TetR"/>
</dbReference>
<accession>A0ABS5W3Q5</accession>
<dbReference type="Proteomes" id="UP000811255">
    <property type="component" value="Unassembled WGS sequence"/>
</dbReference>
<feature type="DNA-binding region" description="H-T-H motif" evidence="5">
    <location>
        <begin position="31"/>
        <end position="50"/>
    </location>
</feature>
<dbReference type="PROSITE" id="PS01081">
    <property type="entry name" value="HTH_TETR_1"/>
    <property type="match status" value="1"/>
</dbReference>
<feature type="domain" description="HTH tetR-type" evidence="6">
    <location>
        <begin position="8"/>
        <end position="68"/>
    </location>
</feature>
<keyword evidence="2" id="KW-0805">Transcription regulation</keyword>
<keyword evidence="8" id="KW-1185">Reference proteome</keyword>
<sequence>MARRKEKTLNRDEVLREAFVLLDQRGLAGLSMRALAERLDVQAPALYWHFSDKAELTSLMTRAIYDEARSAVTSGGMASDWLLAYGRALHHRLATQRDAARLCVNAVPLEPSSKDAASSIALPLTTRGMESEAALEAIGSVTSLALGWASFEANGPMHAFLEDIIDIDRSFERGLQALVLGLNAGIQIQPST</sequence>
<dbReference type="Gene3D" id="1.10.10.60">
    <property type="entry name" value="Homeodomain-like"/>
    <property type="match status" value="1"/>
</dbReference>
<dbReference type="InterPro" id="IPR009057">
    <property type="entry name" value="Homeodomain-like_sf"/>
</dbReference>
<keyword evidence="3 5" id="KW-0238">DNA-binding</keyword>
<evidence type="ECO:0000256" key="2">
    <source>
        <dbReference type="ARBA" id="ARBA00023015"/>
    </source>
</evidence>
<evidence type="ECO:0000256" key="4">
    <source>
        <dbReference type="ARBA" id="ARBA00023163"/>
    </source>
</evidence>
<dbReference type="PRINTS" id="PR00455">
    <property type="entry name" value="HTHTETR"/>
</dbReference>
<protein>
    <submittedName>
        <fullName evidence="7">TetR family transcriptional regulator</fullName>
    </submittedName>
</protein>
<dbReference type="InterPro" id="IPR001647">
    <property type="entry name" value="HTH_TetR"/>
</dbReference>
<evidence type="ECO:0000313" key="7">
    <source>
        <dbReference type="EMBL" id="MBT2134116.1"/>
    </source>
</evidence>
<dbReference type="EMBL" id="JAHFVK010000001">
    <property type="protein sequence ID" value="MBT2134116.1"/>
    <property type="molecule type" value="Genomic_DNA"/>
</dbReference>
<evidence type="ECO:0000313" key="8">
    <source>
        <dbReference type="Proteomes" id="UP000811255"/>
    </source>
</evidence>
<name>A0ABS5W3Q5_9SPHN</name>
<dbReference type="Pfam" id="PF00440">
    <property type="entry name" value="TetR_N"/>
    <property type="match status" value="1"/>
</dbReference>
<organism evidence="7 8">
    <name type="scientific">Croceibacterium selenioxidans</name>
    <dbReference type="NCBI Taxonomy" id="2838833"/>
    <lineage>
        <taxon>Bacteria</taxon>
        <taxon>Pseudomonadati</taxon>
        <taxon>Pseudomonadota</taxon>
        <taxon>Alphaproteobacteria</taxon>
        <taxon>Sphingomonadales</taxon>
        <taxon>Erythrobacteraceae</taxon>
        <taxon>Croceibacterium</taxon>
    </lineage>
</organism>
<dbReference type="InterPro" id="IPR050109">
    <property type="entry name" value="HTH-type_TetR-like_transc_reg"/>
</dbReference>
<evidence type="ECO:0000256" key="5">
    <source>
        <dbReference type="PROSITE-ProRule" id="PRU00335"/>
    </source>
</evidence>
<comment type="caution">
    <text evidence="7">The sequence shown here is derived from an EMBL/GenBank/DDBJ whole genome shotgun (WGS) entry which is preliminary data.</text>
</comment>